<evidence type="ECO:0000256" key="11">
    <source>
        <dbReference type="PIRNR" id="PIRNR005096"/>
    </source>
</evidence>
<organism evidence="12 13">
    <name type="scientific">Belliella calami</name>
    <dbReference type="NCBI Taxonomy" id="2923436"/>
    <lineage>
        <taxon>Bacteria</taxon>
        <taxon>Pseudomonadati</taxon>
        <taxon>Bacteroidota</taxon>
        <taxon>Cytophagia</taxon>
        <taxon>Cytophagales</taxon>
        <taxon>Cyclobacteriaceae</taxon>
        <taxon>Belliella</taxon>
    </lineage>
</organism>
<comment type="subunit">
    <text evidence="5">Monomer.</text>
</comment>
<reference evidence="12" key="1">
    <citation type="submission" date="2022-03" db="EMBL/GenBank/DDBJ databases">
        <title>De novo assembled genomes of Belliella spp. (Cyclobacteriaceae) strains.</title>
        <authorList>
            <person name="Szabo A."/>
            <person name="Korponai K."/>
            <person name="Felfoldi T."/>
        </authorList>
    </citation>
    <scope>NUCLEOTIDE SEQUENCE</scope>
    <source>
        <strain evidence="12">DSM 107340</strain>
    </source>
</reference>
<dbReference type="Gene3D" id="2.70.98.10">
    <property type="match status" value="1"/>
</dbReference>
<dbReference type="SUPFAM" id="SSF74650">
    <property type="entry name" value="Galactose mutarotase-like"/>
    <property type="match status" value="1"/>
</dbReference>
<evidence type="ECO:0000313" key="13">
    <source>
        <dbReference type="Proteomes" id="UP001165488"/>
    </source>
</evidence>
<keyword evidence="8" id="KW-0106">Calcium</keyword>
<evidence type="ECO:0000256" key="8">
    <source>
        <dbReference type="ARBA" id="ARBA00022837"/>
    </source>
</evidence>
<dbReference type="InterPro" id="IPR018052">
    <property type="entry name" value="Ald1_epimerase_CS"/>
</dbReference>
<keyword evidence="9 11" id="KW-0413">Isomerase</keyword>
<comment type="catalytic activity">
    <reaction evidence="1 11">
        <text>alpha-D-glucose = beta-D-glucose</text>
        <dbReference type="Rhea" id="RHEA:10264"/>
        <dbReference type="ChEBI" id="CHEBI:15903"/>
        <dbReference type="ChEBI" id="CHEBI:17925"/>
        <dbReference type="EC" id="5.1.3.3"/>
    </reaction>
</comment>
<dbReference type="PROSITE" id="PS00545">
    <property type="entry name" value="ALDOSE_1_EPIMERASE"/>
    <property type="match status" value="1"/>
</dbReference>
<dbReference type="PIRSF" id="PIRSF005096">
    <property type="entry name" value="GALM"/>
    <property type="match status" value="1"/>
</dbReference>
<dbReference type="InterPro" id="IPR047215">
    <property type="entry name" value="Galactose_mutarotase-like"/>
</dbReference>
<dbReference type="RefSeq" id="WP_241275833.1">
    <property type="nucleotide sequence ID" value="NZ_JAKZGS010000014.1"/>
</dbReference>
<evidence type="ECO:0000256" key="10">
    <source>
        <dbReference type="ARBA" id="ARBA00023277"/>
    </source>
</evidence>
<evidence type="ECO:0000256" key="9">
    <source>
        <dbReference type="ARBA" id="ARBA00023235"/>
    </source>
</evidence>
<evidence type="ECO:0000256" key="6">
    <source>
        <dbReference type="ARBA" id="ARBA00013185"/>
    </source>
</evidence>
<dbReference type="NCBIfam" id="NF008277">
    <property type="entry name" value="PRK11055.1"/>
    <property type="match status" value="1"/>
</dbReference>
<comment type="cofactor">
    <cofactor evidence="2">
        <name>Ca(2+)</name>
        <dbReference type="ChEBI" id="CHEBI:29108"/>
    </cofactor>
</comment>
<dbReference type="InterPro" id="IPR015443">
    <property type="entry name" value="Aldose_1-epimerase"/>
</dbReference>
<dbReference type="PANTHER" id="PTHR10091">
    <property type="entry name" value="ALDOSE-1-EPIMERASE"/>
    <property type="match status" value="1"/>
</dbReference>
<sequence length="357" mass="39904">MLIKPAITAQPFGKTLDGEDVKLYTIEIPGVIKASIMDYGATLTHLFVPDRDGKMADVVLGFDNFDGYQKKEYLDNYCYIGSTVGRIGGRIKGNQFELDGKNYILEPNNGKTHLHGGKEGWDRKLWEAESFSDEDSFGVTFSMISPDGEGGYPGTIRFKVTYLVNPQGELTLKYQGTTDKVTILNPTNHSYFNLSGDFSKSILDHEFQISANNFLPMDENSMPTGELKDVRNTPFDFLEGKKIGQAIDREVEQIKFGNGIDHSFALDFQENCAKLYDPISGRLLELSTTEPGVQVYTSNYLNGNIKGKNDVAYGQHCAICLETQHFPDSINQQSFPSVILRQGEIFSSKTIFKFSTH</sequence>
<dbReference type="EMBL" id="JAKZGS010000014">
    <property type="protein sequence ID" value="MCH7399336.1"/>
    <property type="molecule type" value="Genomic_DNA"/>
</dbReference>
<accession>A0ABS9URU1</accession>
<dbReference type="CDD" id="cd09019">
    <property type="entry name" value="galactose_mutarotase_like"/>
    <property type="match status" value="1"/>
</dbReference>
<dbReference type="EC" id="5.1.3.3" evidence="6 11"/>
<dbReference type="InterPro" id="IPR014718">
    <property type="entry name" value="GH-type_carb-bd"/>
</dbReference>
<comment type="caution">
    <text evidence="12">The sequence shown here is derived from an EMBL/GenBank/DDBJ whole genome shotgun (WGS) entry which is preliminary data.</text>
</comment>
<gene>
    <name evidence="12" type="ORF">MM236_15145</name>
</gene>
<dbReference type="InterPro" id="IPR011013">
    <property type="entry name" value="Gal_mutarotase_sf_dom"/>
</dbReference>
<dbReference type="Pfam" id="PF01263">
    <property type="entry name" value="Aldose_epim"/>
    <property type="match status" value="1"/>
</dbReference>
<dbReference type="InterPro" id="IPR008183">
    <property type="entry name" value="Aldose_1/G6P_1-epimerase"/>
</dbReference>
<comment type="pathway">
    <text evidence="3 11">Carbohydrate metabolism; hexose metabolism.</text>
</comment>
<evidence type="ECO:0000256" key="4">
    <source>
        <dbReference type="ARBA" id="ARBA00006206"/>
    </source>
</evidence>
<evidence type="ECO:0000256" key="7">
    <source>
        <dbReference type="ARBA" id="ARBA00014165"/>
    </source>
</evidence>
<keyword evidence="10 11" id="KW-0119">Carbohydrate metabolism</keyword>
<dbReference type="Proteomes" id="UP001165488">
    <property type="component" value="Unassembled WGS sequence"/>
</dbReference>
<protein>
    <recommendedName>
        <fullName evidence="7 11">Aldose 1-epimerase</fullName>
        <ecNumber evidence="6 11">5.1.3.3</ecNumber>
    </recommendedName>
</protein>
<keyword evidence="13" id="KW-1185">Reference proteome</keyword>
<evidence type="ECO:0000313" key="12">
    <source>
        <dbReference type="EMBL" id="MCH7399336.1"/>
    </source>
</evidence>
<dbReference type="PANTHER" id="PTHR10091:SF0">
    <property type="entry name" value="GALACTOSE MUTAROTASE"/>
    <property type="match status" value="1"/>
</dbReference>
<proteinExistence type="inferred from homology"/>
<evidence type="ECO:0000256" key="3">
    <source>
        <dbReference type="ARBA" id="ARBA00005028"/>
    </source>
</evidence>
<name>A0ABS9URU1_9BACT</name>
<comment type="similarity">
    <text evidence="4 11">Belongs to the aldose epimerase family.</text>
</comment>
<evidence type="ECO:0000256" key="5">
    <source>
        <dbReference type="ARBA" id="ARBA00011245"/>
    </source>
</evidence>
<evidence type="ECO:0000256" key="2">
    <source>
        <dbReference type="ARBA" id="ARBA00001913"/>
    </source>
</evidence>
<evidence type="ECO:0000256" key="1">
    <source>
        <dbReference type="ARBA" id="ARBA00001614"/>
    </source>
</evidence>